<proteinExistence type="predicted"/>
<evidence type="ECO:0000313" key="3">
    <source>
        <dbReference type="EMBL" id="CAG9179687.1"/>
    </source>
</evidence>
<sequence length="1441" mass="158836">MLHLCLGTSAPGILPGWRLVELHFQARVLGFHTDDLVCIIENATGLRRKVLHQMKMGMTARFSDKAFKEAVGNAWLDFTSEHFNKDEDRILLVYDAARRREMSGAAAVAATAATSLKPEDWIAKLTTPGASNALKRNALDAVRKVVAEYADAEVGDDKLFEFARHLHFLEQDLEFEDSGLVSMCVELIEANFTVVGYKSEARQVWASLVSACMTLNGISGAVSHKNLSEVIDHGLLLAFEQIKDFKQSAVPLVQGLRQGRARAFLSSGGVSHSRPSIEPFASMQDAVPAARDSSLNPFLSRQLDGVNDRIKAGRYQDALDDLKTLGADLKQFDQHQKARWFLMRGACRAHRHDYKQAAIDFLHAAELCDDDEKLAAARVRGHLLNDDIDLAFGAAEEASERFPQSLSVWSVLMNARVVRGATLSEADIPTEFQNEADAWHVVAWAANHAGNRAAALEAGLRALALPGANQFTRDAVLSYALEFATENTLEAIFGILSEKARDGLRMAVEAFEPRIERLWTVQSPAALAITIANLGTAYLLLQQPERTLELFAEARQRLHDDPRWLRMVLEAHRALDQFEEALQLGRSALDKMSAEALVVFSQIAVLAENMGDVSAAADAAKRLTEDRDAAVESIKALRWELLTRSEAGLATVTSEVSSIDAATENSVPLLVEAVQILSRTQPNLAQPHLNRLETLITNESSPEHRYLLAMAYYHARKFYEASTIFSSLIGSCEHSEIHNRLLKCYVRLGATSKAKALLDTMSDSWANDNEARYLAIELAQMVGDVSLLQVVALVQLDREPTRAASWILRLITARREGDAVLDSVLAAIPLELEGSTREQTQIATFELMHGREDQGLRRLYLMRRQHMVDVEAAAAHVSAHMMAQRRLPLLDARPEHIGPGTTFSAIDDGGNEFVRTIDPKGMPLHETENFRLPDSKEIERFLGARVGDEIGIENTASGDRRLRIVAIESAFRTLLNRSHEALRESISQCSSLTIIDLPEDEQGNLDFAQIHARVARRAERGRVILELYRRNPLTLGGVCRLMGSSVVDIVEEWPGQLVRLQVGEGQRTDRDKAVALLSRSGARYVVDAAMLVELSIVDGLSALKVCPKLYCATKTFDLVKGELEALRTTPSTGSAIEFEGELAFVEISEEMRSLKSSRLESILAFIESECELLPSYGPSDLDPLEPRWQDILSDEENAVIALARELDATLLCLDSRLRLIGRSIGVAGIWPQALLAQAVSKGLLLQRDYSLATLKMFLRGRAFVSVGHIDLYFGLLQGPDFANAVFAGLQAHLATDDVEFNSAFEVIRNFLLTVGAFGPCQFGVFLELVETTVEGLARHPQCSAEALDQLRSVLGQVQPVHSREDGRNIRRAIDAAVDHARGSLRPVDLKKRVIYCGNPPWLLIGASSSDASTDQLQTMGEGHYSPESGPTMAANDSSDPF</sequence>
<gene>
    <name evidence="3" type="ORF">LMG23992_04044</name>
</gene>
<evidence type="ECO:0000256" key="1">
    <source>
        <dbReference type="SAM" id="MobiDB-lite"/>
    </source>
</evidence>
<feature type="domain" description="PIN" evidence="2">
    <location>
        <begin position="1085"/>
        <end position="1222"/>
    </location>
</feature>
<dbReference type="InterPro" id="IPR048987">
    <property type="entry name" value="PIN-TPR-GreABC"/>
</dbReference>
<dbReference type="SUPFAM" id="SSF81901">
    <property type="entry name" value="HCP-like"/>
    <property type="match status" value="1"/>
</dbReference>
<accession>A0ABM8XI50</accession>
<feature type="region of interest" description="Disordered" evidence="1">
    <location>
        <begin position="1412"/>
        <end position="1441"/>
    </location>
</feature>
<reference evidence="3 4" key="1">
    <citation type="submission" date="2021-08" db="EMBL/GenBank/DDBJ databases">
        <authorList>
            <person name="Peeters C."/>
        </authorList>
    </citation>
    <scope>NUCLEOTIDE SEQUENCE [LARGE SCALE GENOMIC DNA]</scope>
    <source>
        <strain evidence="3 4">LMG 23992</strain>
    </source>
</reference>
<dbReference type="SMART" id="SM00028">
    <property type="entry name" value="TPR"/>
    <property type="match status" value="4"/>
</dbReference>
<dbReference type="InterPro" id="IPR011990">
    <property type="entry name" value="TPR-like_helical_dom_sf"/>
</dbReference>
<organism evidence="3 4">
    <name type="scientific">Cupriavidus laharis</name>
    <dbReference type="NCBI Taxonomy" id="151654"/>
    <lineage>
        <taxon>Bacteria</taxon>
        <taxon>Pseudomonadati</taxon>
        <taxon>Pseudomonadota</taxon>
        <taxon>Betaproteobacteria</taxon>
        <taxon>Burkholderiales</taxon>
        <taxon>Burkholderiaceae</taxon>
        <taxon>Cupriavidus</taxon>
    </lineage>
</organism>
<dbReference type="Gene3D" id="1.25.40.10">
    <property type="entry name" value="Tetratricopeptide repeat domain"/>
    <property type="match status" value="3"/>
</dbReference>
<dbReference type="Pfam" id="PF20698">
    <property type="entry name" value="PIN-TPR-GreABC"/>
    <property type="match status" value="1"/>
</dbReference>
<dbReference type="EMBL" id="CAJZAI010000011">
    <property type="protein sequence ID" value="CAG9179687.1"/>
    <property type="molecule type" value="Genomic_DNA"/>
</dbReference>
<dbReference type="SUPFAM" id="SSF48452">
    <property type="entry name" value="TPR-like"/>
    <property type="match status" value="1"/>
</dbReference>
<dbReference type="InterPro" id="IPR019734">
    <property type="entry name" value="TPR_rpt"/>
</dbReference>
<name>A0ABM8XI50_9BURK</name>
<evidence type="ECO:0000259" key="2">
    <source>
        <dbReference type="Pfam" id="PF20698"/>
    </source>
</evidence>
<keyword evidence="4" id="KW-1185">Reference proteome</keyword>
<evidence type="ECO:0000313" key="4">
    <source>
        <dbReference type="Proteomes" id="UP000727654"/>
    </source>
</evidence>
<protein>
    <recommendedName>
        <fullName evidence="2">PIN domain-containing protein</fullName>
    </recommendedName>
</protein>
<dbReference type="Proteomes" id="UP000727654">
    <property type="component" value="Unassembled WGS sequence"/>
</dbReference>
<comment type="caution">
    <text evidence="3">The sequence shown here is derived from an EMBL/GenBank/DDBJ whole genome shotgun (WGS) entry which is preliminary data.</text>
</comment>